<dbReference type="Gene3D" id="3.90.1210.10">
    <property type="entry name" value="Antifreeze-like/N-acetylneuraminic acid synthase C-terminal domain"/>
    <property type="match status" value="1"/>
</dbReference>
<dbReference type="InterPro" id="IPR006190">
    <property type="entry name" value="SAF_AFP_Neu5Ac"/>
</dbReference>
<dbReference type="InterPro" id="IPR051690">
    <property type="entry name" value="PseI-like"/>
</dbReference>
<dbReference type="PANTHER" id="PTHR42966:SF2">
    <property type="entry name" value="PSEUDAMINIC ACID SYNTHASE"/>
    <property type="match status" value="1"/>
</dbReference>
<dbReference type="EMBL" id="JAHZIJ010000005">
    <property type="protein sequence ID" value="MBW7474979.1"/>
    <property type="molecule type" value="Genomic_DNA"/>
</dbReference>
<gene>
    <name evidence="2" type="ORF">K0T92_09500</name>
</gene>
<keyword evidence="3" id="KW-1185">Reference proteome</keyword>
<dbReference type="InterPro" id="IPR057736">
    <property type="entry name" value="SAF_PseI/NeuA/NeuB"/>
</dbReference>
<dbReference type="SUPFAM" id="SSF51569">
    <property type="entry name" value="Aldolase"/>
    <property type="match status" value="1"/>
</dbReference>
<comment type="caution">
    <text evidence="2">The sequence shown here is derived from an EMBL/GenBank/DDBJ whole genome shotgun (WGS) entry which is preliminary data.</text>
</comment>
<dbReference type="Proteomes" id="UP000812277">
    <property type="component" value="Unassembled WGS sequence"/>
</dbReference>
<dbReference type="RefSeq" id="WP_219872227.1">
    <property type="nucleotide sequence ID" value="NZ_JAHZIJ010000005.1"/>
</dbReference>
<evidence type="ECO:0000259" key="1">
    <source>
        <dbReference type="PROSITE" id="PS50844"/>
    </source>
</evidence>
<dbReference type="SUPFAM" id="SSF51269">
    <property type="entry name" value="AFP III-like domain"/>
    <property type="match status" value="1"/>
</dbReference>
<sequence>MSQQSIKIGQRTISLQMPTYFIADVASNHDGDIERAKELIWIAKEAGADAVKFQHFKASKIVSDVGFRNMKVSHQASWTKSVYEVYQQYECNRDWTEELVQTSNKAQIEFMTTPYDTEAIELLEPYIPAFKIGSGDITWISFIEQIAKINKPVLIATGASTQEDVDRAVEAIRKWNNQIILMQCNTNYTGSLENMKYVNLNVLRLYADKYPDVILGLSDHTPGHATVLGAIALGARVIEKHLTDDNNRIGPDHAFSMNPVTWRDMVERSRELEAALGDGIKRIEPNESETAVVQRRCLRLTRDMQSGEILQMSDLEELRPAPIQSFPPYKLVEVLGKRVLSAKKQGDELLVSDVIS</sequence>
<feature type="domain" description="AFP-like" evidence="1">
    <location>
        <begin position="297"/>
        <end position="356"/>
    </location>
</feature>
<name>A0ABS7D4W4_9BACL</name>
<dbReference type="PROSITE" id="PS50844">
    <property type="entry name" value="AFP_LIKE"/>
    <property type="match status" value="1"/>
</dbReference>
<evidence type="ECO:0000313" key="3">
    <source>
        <dbReference type="Proteomes" id="UP000812277"/>
    </source>
</evidence>
<organism evidence="2 3">
    <name type="scientific">Paenibacillus oenotherae</name>
    <dbReference type="NCBI Taxonomy" id="1435645"/>
    <lineage>
        <taxon>Bacteria</taxon>
        <taxon>Bacillati</taxon>
        <taxon>Bacillota</taxon>
        <taxon>Bacilli</taxon>
        <taxon>Bacillales</taxon>
        <taxon>Paenibacillaceae</taxon>
        <taxon>Paenibacillus</taxon>
    </lineage>
</organism>
<dbReference type="Pfam" id="PF03102">
    <property type="entry name" value="NeuB"/>
    <property type="match status" value="1"/>
</dbReference>
<dbReference type="PANTHER" id="PTHR42966">
    <property type="entry name" value="N-ACETYLNEURAMINATE SYNTHASE"/>
    <property type="match status" value="1"/>
</dbReference>
<dbReference type="InterPro" id="IPR013785">
    <property type="entry name" value="Aldolase_TIM"/>
</dbReference>
<dbReference type="Gene3D" id="3.20.20.70">
    <property type="entry name" value="Aldolase class I"/>
    <property type="match status" value="1"/>
</dbReference>
<accession>A0ABS7D4W4</accession>
<dbReference type="CDD" id="cd11615">
    <property type="entry name" value="SAF_NeuB_like"/>
    <property type="match status" value="1"/>
</dbReference>
<dbReference type="InterPro" id="IPR036732">
    <property type="entry name" value="AFP_Neu5c_C_sf"/>
</dbReference>
<evidence type="ECO:0000313" key="2">
    <source>
        <dbReference type="EMBL" id="MBW7474979.1"/>
    </source>
</evidence>
<dbReference type="InterPro" id="IPR013132">
    <property type="entry name" value="PseI/NeuA/B-like_N"/>
</dbReference>
<reference evidence="2 3" key="1">
    <citation type="submission" date="2021-07" db="EMBL/GenBank/DDBJ databases">
        <title>Paenibacillus radiodurans sp. nov., isolated from the southeastern edge of Tengger Desert.</title>
        <authorList>
            <person name="Zhang G."/>
        </authorList>
    </citation>
    <scope>NUCLEOTIDE SEQUENCE [LARGE SCALE GENOMIC DNA]</scope>
    <source>
        <strain evidence="2 3">DT7-4</strain>
    </source>
</reference>
<proteinExistence type="predicted"/>
<protein>
    <submittedName>
        <fullName evidence="2">N-acetylneuraminate synthase family protein</fullName>
    </submittedName>
</protein>